<dbReference type="InterPro" id="IPR015943">
    <property type="entry name" value="WD40/YVTN_repeat-like_dom_sf"/>
</dbReference>
<keyword evidence="1 3" id="KW-0853">WD repeat</keyword>
<protein>
    <submittedName>
        <fullName evidence="4">Uncharacterized protein</fullName>
    </submittedName>
</protein>
<organism evidence="4 5">
    <name type="scientific">Ilex paraguariensis</name>
    <name type="common">yerba mate</name>
    <dbReference type="NCBI Taxonomy" id="185542"/>
    <lineage>
        <taxon>Eukaryota</taxon>
        <taxon>Viridiplantae</taxon>
        <taxon>Streptophyta</taxon>
        <taxon>Embryophyta</taxon>
        <taxon>Tracheophyta</taxon>
        <taxon>Spermatophyta</taxon>
        <taxon>Magnoliopsida</taxon>
        <taxon>eudicotyledons</taxon>
        <taxon>Gunneridae</taxon>
        <taxon>Pentapetalae</taxon>
        <taxon>asterids</taxon>
        <taxon>campanulids</taxon>
        <taxon>Aquifoliales</taxon>
        <taxon>Aquifoliaceae</taxon>
        <taxon>Ilex</taxon>
    </lineage>
</organism>
<sequence>MTSVPGASVGMKCHEALLYVAAGSSVSIIDLRTMRKVCTIASRQSNLYSFEFLPSKSLICTGGIGRASLWDIRSCDSPKAEPITELDGHMGPVTRLHMDPYKIVTGGPDDTYVNIWEAETGTQTNSLICCSPDSFYSSNGCSAMSVDGCRISCDEEQSVLRYRDFNNATCVAASDESRPASKFWGLQSYSDADESDG</sequence>
<dbReference type="PROSITE" id="PS50082">
    <property type="entry name" value="WD_REPEATS_2"/>
    <property type="match status" value="1"/>
</dbReference>
<dbReference type="Proteomes" id="UP001642360">
    <property type="component" value="Unassembled WGS sequence"/>
</dbReference>
<accession>A0ABC8T098</accession>
<evidence type="ECO:0000256" key="1">
    <source>
        <dbReference type="ARBA" id="ARBA00022574"/>
    </source>
</evidence>
<feature type="repeat" description="WD" evidence="3">
    <location>
        <begin position="86"/>
        <end position="126"/>
    </location>
</feature>
<name>A0ABC8T098_9AQUA</name>
<keyword evidence="5" id="KW-1185">Reference proteome</keyword>
<evidence type="ECO:0000256" key="2">
    <source>
        <dbReference type="ARBA" id="ARBA00022737"/>
    </source>
</evidence>
<dbReference type="PROSITE" id="PS00678">
    <property type="entry name" value="WD_REPEATS_1"/>
    <property type="match status" value="1"/>
</dbReference>
<dbReference type="SUPFAM" id="SSF50978">
    <property type="entry name" value="WD40 repeat-like"/>
    <property type="match status" value="1"/>
</dbReference>
<evidence type="ECO:0000313" key="5">
    <source>
        <dbReference type="Proteomes" id="UP001642360"/>
    </source>
</evidence>
<dbReference type="SMART" id="SM00320">
    <property type="entry name" value="WD40"/>
    <property type="match status" value="2"/>
</dbReference>
<comment type="caution">
    <text evidence="4">The sequence shown here is derived from an EMBL/GenBank/DDBJ whole genome shotgun (WGS) entry which is preliminary data.</text>
</comment>
<dbReference type="InterPro" id="IPR001680">
    <property type="entry name" value="WD40_rpt"/>
</dbReference>
<dbReference type="InterPro" id="IPR019775">
    <property type="entry name" value="WD40_repeat_CS"/>
</dbReference>
<gene>
    <name evidence="4" type="ORF">ILEXP_LOCUS31836</name>
</gene>
<dbReference type="InterPro" id="IPR036322">
    <property type="entry name" value="WD40_repeat_dom_sf"/>
</dbReference>
<dbReference type="EMBL" id="CAUOFW020003947">
    <property type="protein sequence ID" value="CAK9162873.1"/>
    <property type="molecule type" value="Genomic_DNA"/>
</dbReference>
<proteinExistence type="predicted"/>
<evidence type="ECO:0000313" key="4">
    <source>
        <dbReference type="EMBL" id="CAK9162873.1"/>
    </source>
</evidence>
<evidence type="ECO:0000256" key="3">
    <source>
        <dbReference type="PROSITE-ProRule" id="PRU00221"/>
    </source>
</evidence>
<keyword evidence="2" id="KW-0677">Repeat</keyword>
<reference evidence="4 5" key="1">
    <citation type="submission" date="2024-02" db="EMBL/GenBank/DDBJ databases">
        <authorList>
            <person name="Vignale AGUSTIN F."/>
            <person name="Sosa J E."/>
            <person name="Modenutti C."/>
        </authorList>
    </citation>
    <scope>NUCLEOTIDE SEQUENCE [LARGE SCALE GENOMIC DNA]</scope>
</reference>
<dbReference type="AlphaFoldDB" id="A0ABC8T098"/>
<dbReference type="Gene3D" id="2.130.10.10">
    <property type="entry name" value="YVTN repeat-like/Quinoprotein amine dehydrogenase"/>
    <property type="match status" value="1"/>
</dbReference>